<gene>
    <name evidence="11" type="ORF">HNP86_001984</name>
</gene>
<evidence type="ECO:0000256" key="5">
    <source>
        <dbReference type="ARBA" id="ARBA00035007"/>
    </source>
</evidence>
<organism evidence="11 12">
    <name type="scientific">Methanococcus maripaludis</name>
    <name type="common">Methanococcus deltae</name>
    <dbReference type="NCBI Taxonomy" id="39152"/>
    <lineage>
        <taxon>Archaea</taxon>
        <taxon>Methanobacteriati</taxon>
        <taxon>Methanobacteriota</taxon>
        <taxon>Methanomada group</taxon>
        <taxon>Methanococci</taxon>
        <taxon>Methanococcales</taxon>
        <taxon>Methanococcaceae</taxon>
        <taxon>Methanococcus</taxon>
    </lineage>
</organism>
<evidence type="ECO:0000259" key="9">
    <source>
        <dbReference type="Pfam" id="PF04095"/>
    </source>
</evidence>
<dbReference type="PANTHER" id="PTHR43816:SF1">
    <property type="entry name" value="NICOTINAMIDE PHOSPHORIBOSYLTRANSFERASE"/>
    <property type="match status" value="1"/>
</dbReference>
<accession>A0A7J9NX52</accession>
<keyword evidence="4 11" id="KW-0808">Transferase</keyword>
<reference evidence="11 12" key="1">
    <citation type="submission" date="2020-07" db="EMBL/GenBank/DDBJ databases">
        <title>Genomic Encyclopedia of Type Strains, Phase IV (KMG-V): Genome sequencing to study the core and pangenomes of soil and plant-associated prokaryotes.</title>
        <authorList>
            <person name="Whitman W."/>
        </authorList>
    </citation>
    <scope>NUCLEOTIDE SEQUENCE [LARGE SCALE GENOMIC DNA]</scope>
    <source>
        <strain evidence="11 12">A1</strain>
    </source>
</reference>
<evidence type="ECO:0000256" key="8">
    <source>
        <dbReference type="ARBA" id="ARBA00047835"/>
    </source>
</evidence>
<comment type="caution">
    <text evidence="11">The sequence shown here is derived from an EMBL/GenBank/DDBJ whole genome shotgun (WGS) entry which is preliminary data.</text>
</comment>
<evidence type="ECO:0000256" key="2">
    <source>
        <dbReference type="ARBA" id="ARBA00022642"/>
    </source>
</evidence>
<dbReference type="EC" id="2.4.2.12" evidence="6"/>
<protein>
    <recommendedName>
        <fullName evidence="7">Nicotinamide phosphoribosyltransferase</fullName>
        <ecNumber evidence="6">2.4.2.12</ecNumber>
    </recommendedName>
</protein>
<sequence>MESYKVKNFIKAIAEKLLPGLVDSYKFTHFLGYPPDTEYVYLYMMARPNSEMTKSEQVVFFGLQYYIKEYLEGVVVTHEMIDELAPMIRAYGYPQFNEEGWRYIVDNHGGKLPVEIKAVPEGSYVNRGNVLMSIVNTDPKCYWLPSYLETLLLEMWYTCTVATHAKELRSLIEPYVQESCDDLFDINFKVHNFGARAGPAPEATRLAGMAHLTSFVGTDTFDSVYAAKKYYNEDNAGISISAAEHSTITSWGTGKANETAAYANMLDKFGHEPLFACVSDSYDYEYAVEHI</sequence>
<evidence type="ECO:0000313" key="11">
    <source>
        <dbReference type="EMBL" id="MBA2851825.1"/>
    </source>
</evidence>
<comment type="catalytic activity">
    <reaction evidence="8">
        <text>beta-nicotinamide D-ribonucleotide + diphosphate = 5-phospho-alpha-D-ribose 1-diphosphate + nicotinamide + H(+)</text>
        <dbReference type="Rhea" id="RHEA:16149"/>
        <dbReference type="ChEBI" id="CHEBI:14649"/>
        <dbReference type="ChEBI" id="CHEBI:15378"/>
        <dbReference type="ChEBI" id="CHEBI:17154"/>
        <dbReference type="ChEBI" id="CHEBI:33019"/>
        <dbReference type="ChEBI" id="CHEBI:58017"/>
        <dbReference type="EC" id="2.4.2.12"/>
    </reaction>
    <physiologicalReaction direction="right-to-left" evidence="8">
        <dbReference type="Rhea" id="RHEA:16151"/>
    </physiologicalReaction>
</comment>
<dbReference type="PANTHER" id="PTHR43816">
    <property type="entry name" value="NICOTINAMIDE PHOSPHORIBOSYLTRANSFERASE"/>
    <property type="match status" value="1"/>
</dbReference>
<dbReference type="InterPro" id="IPR016471">
    <property type="entry name" value="Nicotinamide_PRibTrfase"/>
</dbReference>
<evidence type="ECO:0000259" key="10">
    <source>
        <dbReference type="Pfam" id="PF18127"/>
    </source>
</evidence>
<evidence type="ECO:0000256" key="4">
    <source>
        <dbReference type="ARBA" id="ARBA00022679"/>
    </source>
</evidence>
<dbReference type="InterPro" id="IPR041525">
    <property type="entry name" value="N/Namide_PRibTrfase"/>
</dbReference>
<dbReference type="Pfam" id="PF18127">
    <property type="entry name" value="NAMPT_N"/>
    <property type="match status" value="1"/>
</dbReference>
<comment type="similarity">
    <text evidence="1">Belongs to the NAPRTase family.</text>
</comment>
<feature type="domain" description="Nicotinate/nicotinamide phosphoribosyltransferase" evidence="9">
    <location>
        <begin position="188"/>
        <end position="284"/>
    </location>
</feature>
<keyword evidence="3 11" id="KW-0328">Glycosyltransferase</keyword>
<evidence type="ECO:0000256" key="6">
    <source>
        <dbReference type="ARBA" id="ARBA00035024"/>
    </source>
</evidence>
<dbReference type="AlphaFoldDB" id="A0A7J9NX52"/>
<evidence type="ECO:0000256" key="7">
    <source>
        <dbReference type="ARBA" id="ARBA00035036"/>
    </source>
</evidence>
<dbReference type="Gene3D" id="3.20.20.70">
    <property type="entry name" value="Aldolase class I"/>
    <property type="match status" value="1"/>
</dbReference>
<dbReference type="SUPFAM" id="SSF51690">
    <property type="entry name" value="Nicotinate/Quinolinate PRTase C-terminal domain-like"/>
    <property type="match status" value="1"/>
</dbReference>
<dbReference type="GO" id="GO:0009435">
    <property type="term" value="P:NAD+ biosynthetic process"/>
    <property type="evidence" value="ECO:0007669"/>
    <property type="project" value="InterPro"/>
</dbReference>
<comment type="pathway">
    <text evidence="5">Cofactor biosynthesis; NAD(+) biosynthesis; nicotinamide D-ribonucleotide from 5-phospho-alpha-D-ribose 1-diphosphate and nicotinamide: step 1/1.</text>
</comment>
<keyword evidence="2" id="KW-0662">Pyridine nucleotide biosynthesis</keyword>
<evidence type="ECO:0000313" key="12">
    <source>
        <dbReference type="Proteomes" id="UP000564425"/>
    </source>
</evidence>
<dbReference type="GO" id="GO:0047280">
    <property type="term" value="F:nicotinamide phosphoribosyltransferase activity"/>
    <property type="evidence" value="ECO:0007669"/>
    <property type="project" value="UniProtKB-EC"/>
</dbReference>
<dbReference type="EMBL" id="JACDUH010000003">
    <property type="protein sequence ID" value="MBA2851825.1"/>
    <property type="molecule type" value="Genomic_DNA"/>
</dbReference>
<feature type="domain" description="Nicotinamide phosphoribosyltransferase N-terminal" evidence="10">
    <location>
        <begin position="22"/>
        <end position="116"/>
    </location>
</feature>
<proteinExistence type="inferred from homology"/>
<dbReference type="InterPro" id="IPR041529">
    <property type="entry name" value="DUF5598"/>
</dbReference>
<dbReference type="Proteomes" id="UP000564425">
    <property type="component" value="Unassembled WGS sequence"/>
</dbReference>
<dbReference type="InterPro" id="IPR013785">
    <property type="entry name" value="Aldolase_TIM"/>
</dbReference>
<name>A0A7J9NX52_METMI</name>
<evidence type="ECO:0000256" key="1">
    <source>
        <dbReference type="ARBA" id="ARBA00010897"/>
    </source>
</evidence>
<dbReference type="Pfam" id="PF04095">
    <property type="entry name" value="NAPRTase"/>
    <property type="match status" value="1"/>
</dbReference>
<evidence type="ECO:0000256" key="3">
    <source>
        <dbReference type="ARBA" id="ARBA00022676"/>
    </source>
</evidence>
<dbReference type="InterPro" id="IPR036068">
    <property type="entry name" value="Nicotinate_pribotase-like_C"/>
</dbReference>